<evidence type="ECO:0000259" key="6">
    <source>
        <dbReference type="PROSITE" id="PS50089"/>
    </source>
</evidence>
<organism evidence="7 8">
    <name type="scientific">Tagetes erecta</name>
    <name type="common">African marigold</name>
    <dbReference type="NCBI Taxonomy" id="13708"/>
    <lineage>
        <taxon>Eukaryota</taxon>
        <taxon>Viridiplantae</taxon>
        <taxon>Streptophyta</taxon>
        <taxon>Embryophyta</taxon>
        <taxon>Tracheophyta</taxon>
        <taxon>Spermatophyta</taxon>
        <taxon>Magnoliopsida</taxon>
        <taxon>eudicotyledons</taxon>
        <taxon>Gunneridae</taxon>
        <taxon>Pentapetalae</taxon>
        <taxon>asterids</taxon>
        <taxon>campanulids</taxon>
        <taxon>Asterales</taxon>
        <taxon>Asteraceae</taxon>
        <taxon>Asteroideae</taxon>
        <taxon>Heliantheae alliance</taxon>
        <taxon>Tageteae</taxon>
        <taxon>Tagetes</taxon>
    </lineage>
</organism>
<evidence type="ECO:0000256" key="2">
    <source>
        <dbReference type="ARBA" id="ARBA00022771"/>
    </source>
</evidence>
<keyword evidence="5" id="KW-0812">Transmembrane</keyword>
<dbReference type="SUPFAM" id="SSF57850">
    <property type="entry name" value="RING/U-box"/>
    <property type="match status" value="1"/>
</dbReference>
<dbReference type="CDD" id="cd16461">
    <property type="entry name" value="RING-H2_EL5-like"/>
    <property type="match status" value="1"/>
</dbReference>
<dbReference type="Proteomes" id="UP001229421">
    <property type="component" value="Unassembled WGS sequence"/>
</dbReference>
<keyword evidence="1" id="KW-0479">Metal-binding</keyword>
<evidence type="ECO:0000256" key="3">
    <source>
        <dbReference type="ARBA" id="ARBA00022833"/>
    </source>
</evidence>
<evidence type="ECO:0000256" key="1">
    <source>
        <dbReference type="ARBA" id="ARBA00022723"/>
    </source>
</evidence>
<dbReference type="InterPro" id="IPR013083">
    <property type="entry name" value="Znf_RING/FYVE/PHD"/>
</dbReference>
<dbReference type="Gene3D" id="3.30.40.10">
    <property type="entry name" value="Zinc/RING finger domain, C3HC4 (zinc finger)"/>
    <property type="match status" value="1"/>
</dbReference>
<keyword evidence="5" id="KW-1133">Transmembrane helix</keyword>
<evidence type="ECO:0000313" key="8">
    <source>
        <dbReference type="Proteomes" id="UP001229421"/>
    </source>
</evidence>
<protein>
    <recommendedName>
        <fullName evidence="6">RING-type domain-containing protein</fullName>
    </recommendedName>
</protein>
<name>A0AAD8NW08_TARER</name>
<evidence type="ECO:0000313" key="7">
    <source>
        <dbReference type="EMBL" id="KAK1423513.1"/>
    </source>
</evidence>
<dbReference type="InterPro" id="IPR052788">
    <property type="entry name" value="RING-type_E3_ligase_ATL"/>
</dbReference>
<reference evidence="7" key="1">
    <citation type="journal article" date="2023" name="bioRxiv">
        <title>Improved chromosome-level genome assembly for marigold (Tagetes erecta).</title>
        <authorList>
            <person name="Jiang F."/>
            <person name="Yuan L."/>
            <person name="Wang S."/>
            <person name="Wang H."/>
            <person name="Xu D."/>
            <person name="Wang A."/>
            <person name="Fan W."/>
        </authorList>
    </citation>
    <scope>NUCLEOTIDE SEQUENCE</scope>
    <source>
        <strain evidence="7">WSJ</strain>
        <tissue evidence="7">Leaf</tissue>
    </source>
</reference>
<gene>
    <name evidence="7" type="ORF">QVD17_18816</name>
</gene>
<accession>A0AAD8NW08</accession>
<dbReference type="PROSITE" id="PS50089">
    <property type="entry name" value="ZF_RING_2"/>
    <property type="match status" value="1"/>
</dbReference>
<keyword evidence="3" id="KW-0862">Zinc</keyword>
<dbReference type="InterPro" id="IPR001841">
    <property type="entry name" value="Znf_RING"/>
</dbReference>
<evidence type="ECO:0000256" key="5">
    <source>
        <dbReference type="SAM" id="Phobius"/>
    </source>
</evidence>
<evidence type="ECO:0000256" key="4">
    <source>
        <dbReference type="PROSITE-ProRule" id="PRU00175"/>
    </source>
</evidence>
<feature type="domain" description="RING-type" evidence="6">
    <location>
        <begin position="109"/>
        <end position="151"/>
    </location>
</feature>
<dbReference type="Pfam" id="PF13639">
    <property type="entry name" value="zf-RING_2"/>
    <property type="match status" value="1"/>
</dbReference>
<dbReference type="PANTHER" id="PTHR45798">
    <property type="entry name" value="RING-H2 FINGER PROTEIN ATL61-RELATED-RELATED"/>
    <property type="match status" value="1"/>
</dbReference>
<dbReference type="PANTHER" id="PTHR45798:SF60">
    <property type="entry name" value="ZINC FINGER, RING_FYVE_PHD-TYPE-RELATED"/>
    <property type="match status" value="1"/>
</dbReference>
<dbReference type="EMBL" id="JAUHHV010000005">
    <property type="protein sequence ID" value="KAK1423513.1"/>
    <property type="molecule type" value="Genomic_DNA"/>
</dbReference>
<keyword evidence="8" id="KW-1185">Reference proteome</keyword>
<keyword evidence="5" id="KW-0472">Membrane</keyword>
<feature type="transmembrane region" description="Helical" evidence="5">
    <location>
        <begin position="32"/>
        <end position="57"/>
    </location>
</feature>
<keyword evidence="2 4" id="KW-0863">Zinc-finger</keyword>
<sequence>MTRSNRFLTTIIHSSASPASESPDEASVQSDFIVIIAALLCAIVCLVGLISIAYCTWVRRRIMLTDRNGRPNQPSANKGVKKKVVESLPKYAYDSNKEESGGKLSSGDCVICLVEYENGDEIRVLPECGHGFHVGCIDEWLGCHSSCPSCRQVVVVTRCKKCGGVPANESGKVSVVVENESSRQNEQNGGSVDESD</sequence>
<dbReference type="AlphaFoldDB" id="A0AAD8NW08"/>
<dbReference type="SMART" id="SM00184">
    <property type="entry name" value="RING"/>
    <property type="match status" value="1"/>
</dbReference>
<dbReference type="GO" id="GO:0008270">
    <property type="term" value="F:zinc ion binding"/>
    <property type="evidence" value="ECO:0007669"/>
    <property type="project" value="UniProtKB-KW"/>
</dbReference>
<proteinExistence type="predicted"/>
<comment type="caution">
    <text evidence="7">The sequence shown here is derived from an EMBL/GenBank/DDBJ whole genome shotgun (WGS) entry which is preliminary data.</text>
</comment>